<keyword evidence="2" id="KW-1185">Reference proteome</keyword>
<accession>A0A7D9HB24</accession>
<evidence type="ECO:0000313" key="2">
    <source>
        <dbReference type="Proteomes" id="UP001152795"/>
    </source>
</evidence>
<reference evidence="1" key="1">
    <citation type="submission" date="2020-04" db="EMBL/GenBank/DDBJ databases">
        <authorList>
            <person name="Alioto T."/>
            <person name="Alioto T."/>
            <person name="Gomez Garrido J."/>
        </authorList>
    </citation>
    <scope>NUCLEOTIDE SEQUENCE</scope>
    <source>
        <strain evidence="1">A484AB</strain>
    </source>
</reference>
<dbReference type="PANTHER" id="PTHR37984">
    <property type="entry name" value="PROTEIN CBG26694"/>
    <property type="match status" value="1"/>
</dbReference>
<dbReference type="InterPro" id="IPR050951">
    <property type="entry name" value="Retrovirus_Pol_polyprotein"/>
</dbReference>
<sequence>MDVCGHTTLLCEYKEKMYVLRFYVIDSDECPILGLKACQELNLIQRVNEMKLTTTESIMQEYADVFDNKTLGCLPVQHTINLKEDAKPVIHAPRKIPVAIRSIDVAICNI</sequence>
<protein>
    <submittedName>
        <fullName evidence="1">Uncharacterized protein</fullName>
    </submittedName>
</protein>
<dbReference type="EMBL" id="CACRXK020000272">
    <property type="protein sequence ID" value="CAB3980244.1"/>
    <property type="molecule type" value="Genomic_DNA"/>
</dbReference>
<comment type="caution">
    <text evidence="1">The sequence shown here is derived from an EMBL/GenBank/DDBJ whole genome shotgun (WGS) entry which is preliminary data.</text>
</comment>
<evidence type="ECO:0000313" key="1">
    <source>
        <dbReference type="EMBL" id="CAB3980244.1"/>
    </source>
</evidence>
<dbReference type="OrthoDB" id="6158747at2759"/>
<dbReference type="PANTHER" id="PTHR37984:SF5">
    <property type="entry name" value="PROTEIN NYNRIN-LIKE"/>
    <property type="match status" value="1"/>
</dbReference>
<proteinExistence type="predicted"/>
<dbReference type="Proteomes" id="UP001152795">
    <property type="component" value="Unassembled WGS sequence"/>
</dbReference>
<gene>
    <name evidence="1" type="ORF">PACLA_8A070241</name>
</gene>
<name>A0A7D9HB24_PARCT</name>
<organism evidence="1 2">
    <name type="scientific">Paramuricea clavata</name>
    <name type="common">Red gorgonian</name>
    <name type="synonym">Violescent sea-whip</name>
    <dbReference type="NCBI Taxonomy" id="317549"/>
    <lineage>
        <taxon>Eukaryota</taxon>
        <taxon>Metazoa</taxon>
        <taxon>Cnidaria</taxon>
        <taxon>Anthozoa</taxon>
        <taxon>Octocorallia</taxon>
        <taxon>Malacalcyonacea</taxon>
        <taxon>Plexauridae</taxon>
        <taxon>Paramuricea</taxon>
    </lineage>
</organism>
<dbReference type="AlphaFoldDB" id="A0A7D9HB24"/>